<evidence type="ECO:0000256" key="1">
    <source>
        <dbReference type="ARBA" id="ARBA00022729"/>
    </source>
</evidence>
<comment type="caution">
    <text evidence="4">The sequence shown here is derived from an EMBL/GenBank/DDBJ whole genome shotgun (WGS) entry which is preliminary data.</text>
</comment>
<feature type="domain" description="LysM" evidence="3">
    <location>
        <begin position="2062"/>
        <end position="2107"/>
    </location>
</feature>
<evidence type="ECO:0000259" key="3">
    <source>
        <dbReference type="SMART" id="SM00257"/>
    </source>
</evidence>
<feature type="domain" description="LysM" evidence="3">
    <location>
        <begin position="2594"/>
        <end position="2635"/>
    </location>
</feature>
<gene>
    <name evidence="4" type="ORF">A8C32_08095</name>
</gene>
<dbReference type="Gene3D" id="2.60.40.1220">
    <property type="match status" value="2"/>
</dbReference>
<dbReference type="Pfam" id="PF01476">
    <property type="entry name" value="LysM"/>
    <property type="match status" value="1"/>
</dbReference>
<feature type="domain" description="LysM" evidence="3">
    <location>
        <begin position="2638"/>
        <end position="2689"/>
    </location>
</feature>
<keyword evidence="1" id="KW-0732">Signal</keyword>
<dbReference type="InterPro" id="IPR018392">
    <property type="entry name" value="LysM"/>
</dbReference>
<protein>
    <recommendedName>
        <fullName evidence="3">LysM domain-containing protein</fullName>
    </recommendedName>
</protein>
<dbReference type="EMBL" id="MDJD01000054">
    <property type="protein sequence ID" value="OEJ99126.1"/>
    <property type="molecule type" value="Genomic_DNA"/>
</dbReference>
<organism evidence="4 5">
    <name type="scientific">Flavivirga aquatica</name>
    <dbReference type="NCBI Taxonomy" id="1849968"/>
    <lineage>
        <taxon>Bacteria</taxon>
        <taxon>Pseudomonadati</taxon>
        <taxon>Bacteroidota</taxon>
        <taxon>Flavobacteriia</taxon>
        <taxon>Flavobacteriales</taxon>
        <taxon>Flavobacteriaceae</taxon>
        <taxon>Flavivirga</taxon>
    </lineage>
</organism>
<dbReference type="CDD" id="cd00118">
    <property type="entry name" value="LysM"/>
    <property type="match status" value="1"/>
</dbReference>
<feature type="region of interest" description="Disordered" evidence="2">
    <location>
        <begin position="1262"/>
        <end position="1282"/>
    </location>
</feature>
<dbReference type="InterPro" id="IPR014755">
    <property type="entry name" value="Cu-Rt/internalin_Ig-like"/>
</dbReference>
<evidence type="ECO:0000313" key="4">
    <source>
        <dbReference type="EMBL" id="OEJ99126.1"/>
    </source>
</evidence>
<dbReference type="PANTHER" id="PTHR33734">
    <property type="entry name" value="LYSM DOMAIN-CONTAINING GPI-ANCHORED PROTEIN 2"/>
    <property type="match status" value="1"/>
</dbReference>
<accession>A0A1E5SJ87</accession>
<keyword evidence="5" id="KW-1185">Reference proteome</keyword>
<dbReference type="SMART" id="SM00257">
    <property type="entry name" value="LysM"/>
    <property type="match status" value="3"/>
</dbReference>
<dbReference type="STRING" id="1849968.A8C32_08095"/>
<dbReference type="OrthoDB" id="8248741at2"/>
<reference evidence="4 5" key="1">
    <citation type="submission" date="2016-05" db="EMBL/GenBank/DDBJ databases">
        <title>Draft Genome Sequence of Algibacter sp. Strain SK-16 Isolated from the Surface Water of Aburatsubo Inlet.</title>
        <authorList>
            <person name="Wong S.-K."/>
            <person name="Yoshizawa S."/>
            <person name="Nakajima Y."/>
            <person name="Ogura Y."/>
            <person name="Tetsuya H."/>
            <person name="Hamasaki K."/>
        </authorList>
    </citation>
    <scope>NUCLEOTIDE SEQUENCE [LARGE SCALE GENOMIC DNA]</scope>
    <source>
        <strain evidence="4 5">SK-16</strain>
    </source>
</reference>
<dbReference type="Proteomes" id="UP000095713">
    <property type="component" value="Unassembled WGS sequence"/>
</dbReference>
<sequence length="4027" mass="442818">MNFSSIFQAIVDYFTTTKQEGQLSDSLALFTEYLNGPDNSTIRMWVSDAPGYGHQTNTTNLLYQLTNSNSKNGFEYKGAIEVYYLEDKDKIILTKLYQLLPELNNKPEGEINGANVKLIEWKSGETPPNPVVNLGFTGAEDQIDNNGSITSPQLAKRLNTNYFLRLEPYLWTTPEEIQFLNSSRKSISLTKQKLLDYGAFKQRAYWEEIPVPVPDWNYYKDNGYANQVAILQSLLAKIDSYDLGVAYSIRTSGNYELAPPPEERMFEVITGYMASQMSGNNIRSGAKPIVVLSMDNFSNRTSGAETPISQLIEGGMSAQESSWETTLKVGGNGIDQYSQRKLDQIRQYLKPSSYRKSYLESVDAPSRIEYEWTPTQSNVESKYNWLNQAKNRVLFIQLGRVPAPIFNYLMYKSAMPPVFEGQNTGNLALQFGQPYFHVARPNSGNVQYPTTLLGYTDFNAYEDYTNIYMPVVYVPTIVYKMQQIANKINFPIYQWPSKINENPSEIIGSFIREYKESSVGDYQTYYNTIKSFYQNPANDKFRIATSYLGYILQADGIIKASNKIMATSYATADVGVLDAEPYYGDTIIDTNDGDDATPLESLLAKLYDNLNADNILNLFPGVYSAGPIFDFISGLLGVKLTLTNTTISPAKGTANPEKIVVTGNSSALQDTPLKFTITFTAPDGSIVSDWKMTYTGDWLTEQLPWLQFENPYISLQVADSFVPAQGSVGGTLQGLELDLDITLPINEGLWQLTGHFAEPASISKFYQLAGGVNLVQALPSPFNAFTAIGVTDLQLAYSTKENNIQYLSFVMSTNEKVTLMTGLDMDSVTLNVLIQDPGSLAKRSTSWSAKGKFTIGTGDNAGVIITSMNYPETVIQGQLASGVIRVTDLFNLFLPGTVFNPQGYSPEITEFNASFAGTTGNYSVSANLNFDWTFQIISGAPSITINNVGVRVQSENKELQGGLSGGFTFGEGITKFSISLSADYSTTGGWVFKGEQNTETPLQLTALANQLLPSNWQIPSEYNYSLVGLNFSFTENKKYYEIGGATEGYWKIPFINLNVKADLKFGYGTYTNQSSSTKQLTTSTKALTVSTDDKVGYYCTLNADIEWIGIKMKLFYNYNPDVQTFSFTWNFLTGTIVEKEVEKGQPKHWIGTLKFTESTSLGSIIEDAISWATGYKFGLGAPWSLLNSLSLDKLELEYDFTSKTVAFNVNIGEINLGFCKITSIGLNYQSGQPKAEDNGVFMTLNGSFFWITDDNKDNGLSSDQIKWDATKPENTPSPSGQGNKYLDLRLLAMGQHVTIPGITAVNSVQDAIKLMADLPNTDPGEIPNITFDPNSSWLVGMDFGILKLQEDDKKSSSTEVATTDSGDSGYFIDMQIVFNDPNLYGLRIALNGGPARIFKGLDFQILYRKISDSVGVYQAQITLPDAMRKIQLGQVNITLPVFGIEIYTNGDFLIDLGFPYNSDFTRSFTLQTIIYVPFPIPVMGSAGLYFGKKSSATSTEVPQITNGTFNPVILLGVGIQFGLGYDFNAGILSAGFSLTIVTIIEGILAKFNPYQPENTENGNQADIAPSYYYSIKGVVGIQGKLYGYVDFKIIKAEVNVLLSILADITITAYEPILLGITARVSVEVSVKINLGLFKIKISFSFDLTLRESFEIKVGGGSSPWQIAESTEESMTMLRSASPRRMARMHADSFLLAVTDNFNDQPDWSNLTAPSNKQSLTGYIGFGLSIAGDLAQKPTDQMAVYSAMLFLESTASTKDDPNSAKLKAQGATTDTSFEYLGKLVFRWVIAAFHNGSISADEIDQLPISETRLQEIYEYLNDANNTSPIPIDAIDSLLNTQVSMTVSHPSDQDSESDAAYFPMIPQLSITLPAFEGQKALEYAFSDYNSLSDTYIDELRVYFDDLAVQLQQQNGDAYTQNSVQITNDTESMASFIYSDYFLLLAKQMVDNAQNALKAFQYQIQDAQTVADILTWVNNHGQFTGNYTYTIDYLFESNKSHILNSNKSVEVDSAIYNTIANDTFDSISKKSIYNNQITANDLATFNANDTTILQGGIVIDYSGKTSIVIQSGNSLNTLATDFEVSLNDLLTNTDILTKEGLIMPSSKLNLPNFKALTQEGDTLITFSARYGVSISTLSITTNESISGLFSSSDNNGQLVLNDLPQFEVGELITEIQADSGLQQLSGMASRYYLSGLRLPTSGITPNYQGMWLDDKLTYQQTTAGLFALTGQQFPLPTLQSKASYDITFKIPTDVTWLDFETTGKTMTIEIADDSSSYEQINTVRSYATQNYLDLDIKHLGLGDMFSNNCEHYTFSTVSLWKAGSAIVLPYAGTTNESQTLNIWTLPANLMEMANPIGRAVQPRFSVVTGAVDPTTNAMKSTPVSNYSWGTQVTFTIKKVPPVADSPASLTTYEISGADGNNALLLEQMVTYLQNNDDLINQLAFGYLPNQSNGDNPGIQTDPIGNLTIGIAQANLSTFTRPDGIMMDTFTRTLQTESEASNLLNKPTDLITLLWQASITRDGGYYLYYYNSENGEGLPDHIFNDKGEANLSLMVLYTASTISDEQNLLQPYMNAFVTGEAINVNNSSVYAKANPVTKTVTFNTGDTLSNIAYQYFTNIANVVEDNPDATLTSGLSIDVAEGTYQVGQDGSGQGESLQAIATKFGTTIDAIKAVNPLVTTWPDVLPLYFGLRLPVLTVTSGGTNSKTLTAIATYYGMDLAALAHYNSQLENLFTNGTQLTMIGGPITRIASVPAGVVSLEGIRTEPAPVPDKYSDTDYAKIFLQNDFSILSFYLTGNYWFNASKPSLPTGPTKPTSSDNDTCGTPIDTNGKWMFQQSVPYSKFANTPQSKSTNGLPDVSTSPYKGIGYLVQPDFMWMDIYGNTTLTTISQPPSTPDDIINETPILTGYTDPILGLNQWPSVSSEWITTKETSTEIQISLTFDVSAYSGLLTTKASDSKTILLTFTETLDTSTAESLSNYEISPTLTITNASVGTDDKTVTLTVNEMSEGVVYTLGIGNIQNKAKDTTFNGQATYSYPDVAENDSSSLLQQANSDFGTYERLWYQLTDPNGIAMTMQTSLFNTTFNVDASTFTDLIDNWITSIYNFLQDRSQGGTSVAAPASIFTFKFEIDPTKVVSDQIVELTLNMTITRTGGAVMGEFETTGGIKKVTTEISPSTDNSEDNSRALNNFAEAFESVMSVDNQYYLKIATGANRENNDQQPDRTIWAVHLGVNDSTPISYKVNTPGTPQLFAPRPVSNKLESRNGVDIYNYTTGTGISTQPDYQKDFTEIDMDHWVAQLFTAIDGILTPEFTSSIQLIDKKLSATNLDRIQESKESLAETTKTLMVHVFENENGSATSIQEAFKQSLLSQLSNLYNTSSGIQFDVSIKADPSQGTPPNLFGNVIQNTIFEGAISTEEKLTTVNLFFSGPLDKTSAESTSNYSLTDPLTVKSAVLSEDSKSVLLSTSGNITLNSTTVTIGSDLKDANLRAIQGNKTYTITTNFVSYAKPDQLTITSAKIQLDESKEQSLAFLINTPEIVRSADGEVLSKIDLNLNYKGTNIEHQIAEPINGFTPSTWLNFVIPDKDMPLEDELGGFEVPMILRAFPQNPSLVNQTGEASSPETSDISKLLEWNYGFEYSQAFHYPQDTLYFNVEFNIEVNNITAMFKEIDIFNAIAEFITVYPNVDKDLKAYVTKIDAEVYNEDSSSATELFKNAGVAVSSFAQLIETVANSASQAGGLFVNNTNNIYAASNVDLSYNFEIREGGQSLTVGTDVEQVQVITVYGTPPSGVSIPEVHIKGYTMNVWTQGNCDGVACYYYTNTSTGEPLLSDIAQSIQARTIILPKLNILQRQDAMTSVHLTRNEGLIPGKTINSQFVYSTGELSFSNPLLPTITNTQTIEIANLPNNQGSPTVRSLFEQLQVLMQTLLKENTEPTLRFQMTCNYDYQINSGLSPISLPVLMQSLLSVDLASGLDPMLQSWANAINDWFINNKPSKVSGILNFDLVIFSNLTQQPYPLLQLTNLTLNLNYIKPALG</sequence>
<proteinExistence type="predicted"/>
<feature type="compositionally biased region" description="Polar residues" evidence="2">
    <location>
        <begin position="1272"/>
        <end position="1282"/>
    </location>
</feature>
<dbReference type="PANTHER" id="PTHR33734:SF22">
    <property type="entry name" value="MEMBRANE-BOUND LYTIC MUREIN TRANSGLYCOSYLASE D"/>
    <property type="match status" value="1"/>
</dbReference>
<evidence type="ECO:0000313" key="5">
    <source>
        <dbReference type="Proteomes" id="UP000095713"/>
    </source>
</evidence>
<dbReference type="RefSeq" id="WP_069831809.1">
    <property type="nucleotide sequence ID" value="NZ_MDJD01000054.1"/>
</dbReference>
<name>A0A1E5SJ87_9FLAO</name>
<evidence type="ECO:0000256" key="2">
    <source>
        <dbReference type="SAM" id="MobiDB-lite"/>
    </source>
</evidence>